<reference evidence="2" key="1">
    <citation type="submission" date="2016-10" db="EMBL/GenBank/DDBJ databases">
        <authorList>
            <person name="Varghese N."/>
        </authorList>
    </citation>
    <scope>NUCLEOTIDE SEQUENCE [LARGE SCALE GENOMIC DNA]</scope>
    <source>
        <strain evidence="2">Nsp8</strain>
    </source>
</reference>
<dbReference type="RefSeq" id="WP_218144999.1">
    <property type="nucleotide sequence ID" value="NZ_FOVJ01000003.1"/>
</dbReference>
<sequence>MSSAQPCFLRRWVHSCEEDIEHARTYRPSDWQLPRSRPPRHVLEFEPDRFVSRVGGPADSFVTREGRWSVDPGEPDLLQLEWQDATQPAFIEIVSCSDELLQVRVISGSIE</sequence>
<name>A0A1I5BK19_9PROT</name>
<evidence type="ECO:0000313" key="1">
    <source>
        <dbReference type="EMBL" id="SFN74821.1"/>
    </source>
</evidence>
<dbReference type="AlphaFoldDB" id="A0A1I5BK19"/>
<gene>
    <name evidence="1" type="ORF">SAMN05216386_1696</name>
</gene>
<accession>A0A1I5BK19</accession>
<organism evidence="1 2">
    <name type="scientific">Nitrosospira briensis</name>
    <dbReference type="NCBI Taxonomy" id="35799"/>
    <lineage>
        <taxon>Bacteria</taxon>
        <taxon>Pseudomonadati</taxon>
        <taxon>Pseudomonadota</taxon>
        <taxon>Betaproteobacteria</taxon>
        <taxon>Nitrosomonadales</taxon>
        <taxon>Nitrosomonadaceae</taxon>
        <taxon>Nitrosospira</taxon>
    </lineage>
</organism>
<keyword evidence="2" id="KW-1185">Reference proteome</keyword>
<protein>
    <submittedName>
        <fullName evidence="1">Uncharacterized protein</fullName>
    </submittedName>
</protein>
<dbReference type="EMBL" id="FOVJ01000003">
    <property type="protein sequence ID" value="SFN74821.1"/>
    <property type="molecule type" value="Genomic_DNA"/>
</dbReference>
<dbReference type="Proteomes" id="UP000183107">
    <property type="component" value="Unassembled WGS sequence"/>
</dbReference>
<proteinExistence type="predicted"/>
<evidence type="ECO:0000313" key="2">
    <source>
        <dbReference type="Proteomes" id="UP000183107"/>
    </source>
</evidence>